<dbReference type="GO" id="GO:0051539">
    <property type="term" value="F:4 iron, 4 sulfur cluster binding"/>
    <property type="evidence" value="ECO:0007669"/>
    <property type="project" value="UniProtKB-KW"/>
</dbReference>
<sequence>MDNTLKLYIETYGCQMNVADSEIVAAILQQHNYALVPSAEKSRSDPCKHML</sequence>
<evidence type="ECO:0000259" key="1">
    <source>
        <dbReference type="PROSITE" id="PS51449"/>
    </source>
</evidence>
<feature type="non-terminal residue" evidence="2">
    <location>
        <position position="51"/>
    </location>
</feature>
<gene>
    <name evidence="2" type="ORF">LDC_2730</name>
</gene>
<protein>
    <recommendedName>
        <fullName evidence="1">MTTase N-terminal domain-containing protein</fullName>
    </recommendedName>
</protein>
<evidence type="ECO:0000313" key="2">
    <source>
        <dbReference type="EMBL" id="EFK95259.1"/>
    </source>
</evidence>
<dbReference type="InterPro" id="IPR038135">
    <property type="entry name" value="Methylthiotransferase_N_sf"/>
</dbReference>
<reference evidence="2" key="1">
    <citation type="submission" date="2010-07" db="EMBL/GenBank/DDBJ databases">
        <authorList>
            <consortium name="CONSOLIDER consortium CSD2007-00005"/>
            <person name="Guazzaroni M.-E."/>
            <person name="Richter M."/>
            <person name="Garcia-Salamanca A."/>
            <person name="Yarza P."/>
            <person name="Ferrer M."/>
        </authorList>
    </citation>
    <scope>NUCLEOTIDE SEQUENCE</scope>
</reference>
<dbReference type="AlphaFoldDB" id="D9PMF2"/>
<accession>D9PMF2</accession>
<organism evidence="2">
    <name type="scientific">sediment metagenome</name>
    <dbReference type="NCBI Taxonomy" id="749907"/>
    <lineage>
        <taxon>unclassified sequences</taxon>
        <taxon>metagenomes</taxon>
        <taxon>ecological metagenomes</taxon>
    </lineage>
</organism>
<dbReference type="Pfam" id="PF00919">
    <property type="entry name" value="UPF0004"/>
    <property type="match status" value="1"/>
</dbReference>
<dbReference type="InterPro" id="IPR013848">
    <property type="entry name" value="Methylthiotransferase_N"/>
</dbReference>
<feature type="domain" description="MTTase N-terminal" evidence="1">
    <location>
        <begin position="5"/>
        <end position="51"/>
    </location>
</feature>
<dbReference type="Gene3D" id="3.40.50.12160">
    <property type="entry name" value="Methylthiotransferase, N-terminal domain"/>
    <property type="match status" value="1"/>
</dbReference>
<proteinExistence type="predicted"/>
<dbReference type="GO" id="GO:0046872">
    <property type="term" value="F:metal ion binding"/>
    <property type="evidence" value="ECO:0007669"/>
    <property type="project" value="UniProtKB-KW"/>
</dbReference>
<dbReference type="PROSITE" id="PS51449">
    <property type="entry name" value="MTTASE_N"/>
    <property type="match status" value="1"/>
</dbReference>
<name>D9PMF2_9ZZZZ</name>
<comment type="caution">
    <text evidence="2">The sequence shown here is derived from an EMBL/GenBank/DDBJ whole genome shotgun (WGS) entry which is preliminary data.</text>
</comment>
<dbReference type="GO" id="GO:0035596">
    <property type="term" value="F:methylthiotransferase activity"/>
    <property type="evidence" value="ECO:0007669"/>
    <property type="project" value="InterPro"/>
</dbReference>
<dbReference type="EMBL" id="ADZX01000826">
    <property type="protein sequence ID" value="EFK95259.1"/>
    <property type="molecule type" value="Genomic_DNA"/>
</dbReference>
<reference evidence="2" key="2">
    <citation type="journal article" date="2011" name="Microb. Ecol.">
        <title>Taxonomic and Functional Metagenomic Profiling of the Microbial Community in the Anoxic Sediment of a Sub-saline Shallow Lake (Laguna de Carrizo, Central Spain).</title>
        <authorList>
            <person name="Ferrer M."/>
            <person name="Guazzaroni M.E."/>
            <person name="Richter M."/>
            <person name="Garcia-Salamanca A."/>
            <person name="Yarza P."/>
            <person name="Suarez-Suarez A."/>
            <person name="Solano J."/>
            <person name="Alcaide M."/>
            <person name="van Dillewijn P."/>
            <person name="Molina-Henares M.A."/>
            <person name="Lopez-Cortes N."/>
            <person name="Al-Ramahi Y."/>
            <person name="Guerrero C."/>
            <person name="Acosta A."/>
            <person name="de Eugenio L.I."/>
            <person name="Martinez V."/>
            <person name="Marques S."/>
            <person name="Rojo F."/>
            <person name="Santero E."/>
            <person name="Genilloud O."/>
            <person name="Perez-Perez J."/>
            <person name="Rossello-Mora R."/>
            <person name="Ramos J.L."/>
        </authorList>
    </citation>
    <scope>NUCLEOTIDE SEQUENCE</scope>
</reference>